<protein>
    <submittedName>
        <fullName evidence="1">Uncharacterized protein</fullName>
    </submittedName>
</protein>
<gene>
    <name evidence="1" type="ORF">ALECFALPRED_007336</name>
</gene>
<organism evidence="1 2">
    <name type="scientific">Alectoria fallacina</name>
    <dbReference type="NCBI Taxonomy" id="1903189"/>
    <lineage>
        <taxon>Eukaryota</taxon>
        <taxon>Fungi</taxon>
        <taxon>Dikarya</taxon>
        <taxon>Ascomycota</taxon>
        <taxon>Pezizomycotina</taxon>
        <taxon>Lecanoromycetes</taxon>
        <taxon>OSLEUM clade</taxon>
        <taxon>Lecanoromycetidae</taxon>
        <taxon>Lecanorales</taxon>
        <taxon>Lecanorineae</taxon>
        <taxon>Parmeliaceae</taxon>
        <taxon>Alectoria</taxon>
    </lineage>
</organism>
<reference evidence="1" key="1">
    <citation type="submission" date="2021-03" db="EMBL/GenBank/DDBJ databases">
        <authorList>
            <person name="Tagirdzhanova G."/>
        </authorList>
    </citation>
    <scope>NUCLEOTIDE SEQUENCE</scope>
</reference>
<accession>A0A8H3IF78</accession>
<keyword evidence="2" id="KW-1185">Reference proteome</keyword>
<evidence type="ECO:0000313" key="2">
    <source>
        <dbReference type="Proteomes" id="UP000664203"/>
    </source>
</evidence>
<dbReference type="EMBL" id="CAJPDR010000048">
    <property type="protein sequence ID" value="CAF9911484.1"/>
    <property type="molecule type" value="Genomic_DNA"/>
</dbReference>
<evidence type="ECO:0000313" key="1">
    <source>
        <dbReference type="EMBL" id="CAF9911484.1"/>
    </source>
</evidence>
<dbReference type="Proteomes" id="UP000664203">
    <property type="component" value="Unassembled WGS sequence"/>
</dbReference>
<dbReference type="AlphaFoldDB" id="A0A8H3IF78"/>
<name>A0A8H3IF78_9LECA</name>
<sequence>MDSIIDELVSHPINLDEAFVIRTATGGIVSTSLYGLSDVTTFPKTYHFLRLSVQREQFGDVYLFPPITSAKTPKEARECLSIPLRRTIR</sequence>
<comment type="caution">
    <text evidence="1">The sequence shown here is derived from an EMBL/GenBank/DDBJ whole genome shotgun (WGS) entry which is preliminary data.</text>
</comment>
<proteinExistence type="predicted"/>